<sequence length="205" mass="20792">MTLESEEFVAEEPRGTLSRDELRADLRPTVLTVVVVALAGVLLGLLWALVAPGQATVTTATGASSPLAAESDHVFDATAIFFLLATAYGVVVGALAWRRVERRGPVTLLGIGLATTAGAWLAAFVGTALAGPLTDRSPIGVLLDRAEATGSAVAGAPIPATLSTVPATIGSFWTVLGAGLGAVLAYLLCAIALGEDDMGRTPGEQ</sequence>
<dbReference type="EMBL" id="JACCBN010000001">
    <property type="protein sequence ID" value="NYD35793.1"/>
    <property type="molecule type" value="Genomic_DNA"/>
</dbReference>
<keyword evidence="1" id="KW-0812">Transmembrane</keyword>
<feature type="transmembrane region" description="Helical" evidence="1">
    <location>
        <begin position="172"/>
        <end position="193"/>
    </location>
</feature>
<organism evidence="2 3">
    <name type="scientific">Actinomycetospora corticicola</name>
    <dbReference type="NCBI Taxonomy" id="663602"/>
    <lineage>
        <taxon>Bacteria</taxon>
        <taxon>Bacillati</taxon>
        <taxon>Actinomycetota</taxon>
        <taxon>Actinomycetes</taxon>
        <taxon>Pseudonocardiales</taxon>
        <taxon>Pseudonocardiaceae</taxon>
        <taxon>Actinomycetospora</taxon>
    </lineage>
</organism>
<comment type="caution">
    <text evidence="2">The sequence shown here is derived from an EMBL/GenBank/DDBJ whole genome shotgun (WGS) entry which is preliminary data.</text>
</comment>
<gene>
    <name evidence="2" type="ORF">BJ983_001895</name>
</gene>
<dbReference type="RefSeq" id="WP_179793569.1">
    <property type="nucleotide sequence ID" value="NZ_BAABHP010000007.1"/>
</dbReference>
<evidence type="ECO:0000313" key="2">
    <source>
        <dbReference type="EMBL" id="NYD35793.1"/>
    </source>
</evidence>
<keyword evidence="1" id="KW-0472">Membrane</keyword>
<keyword evidence="1" id="KW-1133">Transmembrane helix</keyword>
<reference evidence="2 3" key="1">
    <citation type="submission" date="2020-07" db="EMBL/GenBank/DDBJ databases">
        <title>Sequencing the genomes of 1000 actinobacteria strains.</title>
        <authorList>
            <person name="Klenk H.-P."/>
        </authorList>
    </citation>
    <scope>NUCLEOTIDE SEQUENCE [LARGE SCALE GENOMIC DNA]</scope>
    <source>
        <strain evidence="2 3">DSM 45772</strain>
    </source>
</reference>
<evidence type="ECO:0000313" key="3">
    <source>
        <dbReference type="Proteomes" id="UP000535890"/>
    </source>
</evidence>
<feature type="transmembrane region" description="Helical" evidence="1">
    <location>
        <begin position="29"/>
        <end position="50"/>
    </location>
</feature>
<feature type="transmembrane region" description="Helical" evidence="1">
    <location>
        <begin position="74"/>
        <end position="96"/>
    </location>
</feature>
<accession>A0A7Y9DUK6</accession>
<proteinExistence type="predicted"/>
<dbReference type="AlphaFoldDB" id="A0A7Y9DUK6"/>
<dbReference type="Pfam" id="PF10821">
    <property type="entry name" value="DUF2567"/>
    <property type="match status" value="1"/>
</dbReference>
<dbReference type="InterPro" id="IPR021213">
    <property type="entry name" value="DUF2567"/>
</dbReference>
<protein>
    <recommendedName>
        <fullName evidence="4">DUF2567 domain-containing protein</fullName>
    </recommendedName>
</protein>
<name>A0A7Y9DUK6_9PSEU</name>
<keyword evidence="3" id="KW-1185">Reference proteome</keyword>
<feature type="transmembrane region" description="Helical" evidence="1">
    <location>
        <begin position="108"/>
        <end position="130"/>
    </location>
</feature>
<evidence type="ECO:0000256" key="1">
    <source>
        <dbReference type="SAM" id="Phobius"/>
    </source>
</evidence>
<evidence type="ECO:0008006" key="4">
    <source>
        <dbReference type="Google" id="ProtNLM"/>
    </source>
</evidence>
<dbReference type="Proteomes" id="UP000535890">
    <property type="component" value="Unassembled WGS sequence"/>
</dbReference>